<accession>A0A811PS75</accession>
<evidence type="ECO:0000256" key="1">
    <source>
        <dbReference type="SAM" id="SignalP"/>
    </source>
</evidence>
<evidence type="ECO:0000313" key="3">
    <source>
        <dbReference type="Proteomes" id="UP000604825"/>
    </source>
</evidence>
<proteinExistence type="predicted"/>
<keyword evidence="3" id="KW-1185">Reference proteome</keyword>
<dbReference type="AlphaFoldDB" id="A0A811PS75"/>
<name>A0A811PS75_9POAL</name>
<feature type="chain" id="PRO_5032380026" evidence="1">
    <location>
        <begin position="24"/>
        <end position="89"/>
    </location>
</feature>
<gene>
    <name evidence="2" type="ORF">NCGR_LOCUS30419</name>
</gene>
<sequence>MGACRMPLLTLTVVVLILATAGGKLPVTAVGGHEHALADPTAERHKSVATGAGASAAGAVEDDKAYIVGRPLFKVPPSSPCRRAKSARC</sequence>
<keyword evidence="1" id="KW-0732">Signal</keyword>
<dbReference type="OrthoDB" id="696661at2759"/>
<dbReference type="Proteomes" id="UP000604825">
    <property type="component" value="Unassembled WGS sequence"/>
</dbReference>
<protein>
    <submittedName>
        <fullName evidence="2">Uncharacterized protein</fullName>
    </submittedName>
</protein>
<reference evidence="2" key="1">
    <citation type="submission" date="2020-10" db="EMBL/GenBank/DDBJ databases">
        <authorList>
            <person name="Han B."/>
            <person name="Lu T."/>
            <person name="Zhao Q."/>
            <person name="Huang X."/>
            <person name="Zhao Y."/>
        </authorList>
    </citation>
    <scope>NUCLEOTIDE SEQUENCE</scope>
</reference>
<feature type="signal peptide" evidence="1">
    <location>
        <begin position="1"/>
        <end position="23"/>
    </location>
</feature>
<dbReference type="EMBL" id="CAJGYO010000007">
    <property type="protein sequence ID" value="CAD6246149.1"/>
    <property type="molecule type" value="Genomic_DNA"/>
</dbReference>
<comment type="caution">
    <text evidence="2">The sequence shown here is derived from an EMBL/GenBank/DDBJ whole genome shotgun (WGS) entry which is preliminary data.</text>
</comment>
<evidence type="ECO:0000313" key="2">
    <source>
        <dbReference type="EMBL" id="CAD6246149.1"/>
    </source>
</evidence>
<organism evidence="2 3">
    <name type="scientific">Miscanthus lutarioriparius</name>
    <dbReference type="NCBI Taxonomy" id="422564"/>
    <lineage>
        <taxon>Eukaryota</taxon>
        <taxon>Viridiplantae</taxon>
        <taxon>Streptophyta</taxon>
        <taxon>Embryophyta</taxon>
        <taxon>Tracheophyta</taxon>
        <taxon>Spermatophyta</taxon>
        <taxon>Magnoliopsida</taxon>
        <taxon>Liliopsida</taxon>
        <taxon>Poales</taxon>
        <taxon>Poaceae</taxon>
        <taxon>PACMAD clade</taxon>
        <taxon>Panicoideae</taxon>
        <taxon>Andropogonodae</taxon>
        <taxon>Andropogoneae</taxon>
        <taxon>Saccharinae</taxon>
        <taxon>Miscanthus</taxon>
    </lineage>
</organism>